<dbReference type="InterPro" id="IPR006494">
    <property type="entry name" value="PST_A"/>
</dbReference>
<evidence type="ECO:0000313" key="2">
    <source>
        <dbReference type="EMBL" id="SOV16866.1"/>
    </source>
</evidence>
<dbReference type="NCBIfam" id="TIGR01607">
    <property type="entry name" value="PST-A"/>
    <property type="match status" value="1"/>
</dbReference>
<dbReference type="Pfam" id="PF12146">
    <property type="entry name" value="Hydrolase_4"/>
    <property type="match status" value="2"/>
</dbReference>
<dbReference type="InterPro" id="IPR022742">
    <property type="entry name" value="Hydrolase_4"/>
</dbReference>
<evidence type="ECO:0000259" key="1">
    <source>
        <dbReference type="Pfam" id="PF12146"/>
    </source>
</evidence>
<protein>
    <submittedName>
        <fullName evidence="2">Lysophospholipase, putative</fullName>
    </submittedName>
</protein>
<dbReference type="SUPFAM" id="SSF53474">
    <property type="entry name" value="alpha/beta-Hydrolases"/>
    <property type="match status" value="1"/>
</dbReference>
<dbReference type="InterPro" id="IPR051044">
    <property type="entry name" value="MAG_DAG_Lipase"/>
</dbReference>
<accession>A0ABY1URX3</accession>
<organism evidence="2 3">
    <name type="scientific">Plasmodium gaboni</name>
    <dbReference type="NCBI Taxonomy" id="647221"/>
    <lineage>
        <taxon>Eukaryota</taxon>
        <taxon>Sar</taxon>
        <taxon>Alveolata</taxon>
        <taxon>Apicomplexa</taxon>
        <taxon>Aconoidasida</taxon>
        <taxon>Haemosporida</taxon>
        <taxon>Plasmodiidae</taxon>
        <taxon>Plasmodium</taxon>
        <taxon>Plasmodium (Laverania)</taxon>
    </lineage>
</organism>
<name>A0ABY1URX3_9APIC</name>
<feature type="domain" description="Serine aminopeptidase S33" evidence="1">
    <location>
        <begin position="173"/>
        <end position="348"/>
    </location>
</feature>
<feature type="domain" description="Serine aminopeptidase S33" evidence="1">
    <location>
        <begin position="91"/>
        <end position="142"/>
    </location>
</feature>
<sequence length="454" mass="53364">MVENELIDDNSLTYKTRLDGTPKLDSFFNKDGLLIRTYSWTVKKALGILVLIHGLNSHFRLEYLKHNADIISNDKAVLIDSDDYYIYKDSWIERLNNEGYSVYGIDLQGHGKSDGWQNLRGNVNYFDDLVYDVIQYINKINSSVIKERVDPTEYSYSNYNYYYKNRLPNIVRPPLYIIGLSMGGNIALRVLELIGKSQEVNDNLNIKGCISLAGMVSIDENGSRIPFKYKYFFVPLSRYVSYFFPTFRPSPKMNFEKFPYVNDIINFDKNRYDKWITMRFARQILEATWNLQEDMKYIPKEIPLLFIHSKDDCACYYEGAEAFFNKLENNNKELHTLYDMDHLLTMEPGNEKVLDKVITWIKSIREEDTDNSSTQFMDDENMLNAILQIEDEIINRTNERLNLEKQNNDDFIAQKENMEMFTVLLDNENDPCNIIDKELMENNMTHSELETVIN</sequence>
<gene>
    <name evidence="2" type="ORF">PGABG01_1251000</name>
</gene>
<dbReference type="PANTHER" id="PTHR11614">
    <property type="entry name" value="PHOSPHOLIPASE-RELATED"/>
    <property type="match status" value="1"/>
</dbReference>
<evidence type="ECO:0000313" key="3">
    <source>
        <dbReference type="Proteomes" id="UP000831156"/>
    </source>
</evidence>
<dbReference type="EMBL" id="LT969435">
    <property type="protein sequence ID" value="SOV16866.1"/>
    <property type="molecule type" value="Genomic_DNA"/>
</dbReference>
<dbReference type="Gene3D" id="3.40.50.1820">
    <property type="entry name" value="alpha/beta hydrolase"/>
    <property type="match status" value="1"/>
</dbReference>
<dbReference type="Proteomes" id="UP000831156">
    <property type="component" value="Chromosome 12"/>
</dbReference>
<dbReference type="InterPro" id="IPR029058">
    <property type="entry name" value="AB_hydrolase_fold"/>
</dbReference>
<keyword evidence="3" id="KW-1185">Reference proteome</keyword>
<proteinExistence type="predicted"/>
<reference evidence="2" key="1">
    <citation type="submission" date="2016-09" db="EMBL/GenBank/DDBJ databases">
        <authorList>
            <consortium name="Pathogen Informatics"/>
            <person name="Sun Q."/>
            <person name="Inoue M."/>
        </authorList>
    </citation>
    <scope>NUCLEOTIDE SEQUENCE</scope>
</reference>